<dbReference type="InterPro" id="IPR006060">
    <property type="entry name" value="Maltose/Cyclodextrin-bd"/>
</dbReference>
<dbReference type="PROSITE" id="PS01037">
    <property type="entry name" value="SBP_BACTERIAL_1"/>
    <property type="match status" value="1"/>
</dbReference>
<keyword evidence="8" id="KW-1185">Reference proteome</keyword>
<accession>A0ABW0LSL3</accession>
<feature type="chain" id="PRO_5044971402" description="Maltodextrin-binding protein" evidence="6">
    <location>
        <begin position="25"/>
        <end position="416"/>
    </location>
</feature>
<feature type="signal peptide" evidence="6">
    <location>
        <begin position="1"/>
        <end position="24"/>
    </location>
</feature>
<dbReference type="InterPro" id="IPR006061">
    <property type="entry name" value="SBP_1_CS"/>
</dbReference>
<dbReference type="PRINTS" id="PR00181">
    <property type="entry name" value="MALTOSEBP"/>
</dbReference>
<keyword evidence="6" id="KW-1003">Cell membrane</keyword>
<keyword evidence="3 6" id="KW-0762">Sugar transport</keyword>
<proteinExistence type="inferred from homology"/>
<sequence length="416" mass="45035">MSANKKTMALAVMAAFAVVTAACAPDRNETAPTSEASAEAAKPERLLVWSNDDANQLKVAEEIAKKYTEQTGIQVDVEPVSGGEQVQKLALAAPSGKGPDLFYQPQDRLGDLVAQGLAEPIQISEDAIQGYSEAAVEAVRYDGQTYGYPISVETYALYYNKDLIPEPPATVEDVNKLGASLTDTKNDRYGFLMVPDFYYSIPFIANYGGYIFGGKPGSYEVADIGLNNAGTVEGLTKYQQFMKQNAIPETLTIDVMDTLFTESKAGMIVNGLWSLKTYREKLGDKLGTAPLPSVNGKAAPSFVGVKSWFVSSYTKNAQWAADLAEFMTNDENAQLYYDTTGEIPARSAVQGKIADPSYKGFTDQIASGIPMPNVPEMTPVWEMDNALDFIMKGQDVKSVLDESVEKISQQIAASGK</sequence>
<dbReference type="PROSITE" id="PS51257">
    <property type="entry name" value="PROKAR_LIPOPROTEIN"/>
    <property type="match status" value="1"/>
</dbReference>
<evidence type="ECO:0000256" key="2">
    <source>
        <dbReference type="ARBA" id="ARBA00022448"/>
    </source>
</evidence>
<comment type="subcellular location">
    <subcellularLocation>
        <location evidence="6">Cell membrane</location>
        <topology evidence="6">Lipid-anchor</topology>
    </subcellularLocation>
</comment>
<evidence type="ECO:0000256" key="4">
    <source>
        <dbReference type="ARBA" id="ARBA00022729"/>
    </source>
</evidence>
<keyword evidence="4 6" id="KW-0732">Signal</keyword>
<gene>
    <name evidence="7" type="ORF">ACFPPD_09205</name>
</gene>
<reference evidence="8" key="1">
    <citation type="journal article" date="2019" name="Int. J. Syst. Evol. Microbiol.">
        <title>The Global Catalogue of Microorganisms (GCM) 10K type strain sequencing project: providing services to taxonomists for standard genome sequencing and annotation.</title>
        <authorList>
            <consortium name="The Broad Institute Genomics Platform"/>
            <consortium name="The Broad Institute Genome Sequencing Center for Infectious Disease"/>
            <person name="Wu L."/>
            <person name="Ma J."/>
        </authorList>
    </citation>
    <scope>NUCLEOTIDE SEQUENCE [LARGE SCALE GENOMIC DNA]</scope>
    <source>
        <strain evidence="8">CCUG 57113</strain>
    </source>
</reference>
<keyword evidence="6" id="KW-0449">Lipoprotein</keyword>
<comment type="similarity">
    <text evidence="1 6">Belongs to the bacterial solute-binding protein 1 family.</text>
</comment>
<dbReference type="Proteomes" id="UP001596105">
    <property type="component" value="Unassembled WGS sequence"/>
</dbReference>
<evidence type="ECO:0000313" key="8">
    <source>
        <dbReference type="Proteomes" id="UP001596105"/>
    </source>
</evidence>
<protein>
    <recommendedName>
        <fullName evidence="5 6">Maltodextrin-binding protein</fullName>
    </recommendedName>
</protein>
<dbReference type="RefSeq" id="WP_209749574.1">
    <property type="nucleotide sequence ID" value="NZ_JBHSMH010000021.1"/>
</dbReference>
<evidence type="ECO:0000256" key="3">
    <source>
        <dbReference type="ARBA" id="ARBA00022597"/>
    </source>
</evidence>
<comment type="caution">
    <text evidence="7">The sequence shown here is derived from an EMBL/GenBank/DDBJ whole genome shotgun (WGS) entry which is preliminary data.</text>
</comment>
<dbReference type="SUPFAM" id="SSF53850">
    <property type="entry name" value="Periplasmic binding protein-like II"/>
    <property type="match status" value="1"/>
</dbReference>
<dbReference type="EMBL" id="JBHSMH010000021">
    <property type="protein sequence ID" value="MFC5468899.1"/>
    <property type="molecule type" value="Genomic_DNA"/>
</dbReference>
<organism evidence="7 8">
    <name type="scientific">Cohnella suwonensis</name>
    <dbReference type="NCBI Taxonomy" id="696072"/>
    <lineage>
        <taxon>Bacteria</taxon>
        <taxon>Bacillati</taxon>
        <taxon>Bacillota</taxon>
        <taxon>Bacilli</taxon>
        <taxon>Bacillales</taxon>
        <taxon>Paenibacillaceae</taxon>
        <taxon>Cohnella</taxon>
    </lineage>
</organism>
<keyword evidence="2 6" id="KW-0813">Transport</keyword>
<evidence type="ECO:0000256" key="5">
    <source>
        <dbReference type="ARBA" id="ARBA00030303"/>
    </source>
</evidence>
<evidence type="ECO:0000256" key="1">
    <source>
        <dbReference type="ARBA" id="ARBA00008520"/>
    </source>
</evidence>
<name>A0ABW0LSL3_9BACL</name>
<dbReference type="PANTHER" id="PTHR30061">
    <property type="entry name" value="MALTOSE-BINDING PERIPLASMIC PROTEIN"/>
    <property type="match status" value="1"/>
</dbReference>
<dbReference type="Pfam" id="PF13416">
    <property type="entry name" value="SBP_bac_8"/>
    <property type="match status" value="1"/>
</dbReference>
<keyword evidence="6" id="KW-0472">Membrane</keyword>
<evidence type="ECO:0000313" key="7">
    <source>
        <dbReference type="EMBL" id="MFC5468899.1"/>
    </source>
</evidence>
<dbReference type="InterPro" id="IPR006059">
    <property type="entry name" value="SBP"/>
</dbReference>
<dbReference type="PANTHER" id="PTHR30061:SF50">
    <property type="entry name" value="MALTOSE_MALTODEXTRIN-BINDING PERIPLASMIC PROTEIN"/>
    <property type="match status" value="1"/>
</dbReference>
<dbReference type="Gene3D" id="3.40.190.10">
    <property type="entry name" value="Periplasmic binding protein-like II"/>
    <property type="match status" value="2"/>
</dbReference>
<evidence type="ECO:0000256" key="6">
    <source>
        <dbReference type="RuleBase" id="RU365005"/>
    </source>
</evidence>